<keyword evidence="2" id="KW-1185">Reference proteome</keyword>
<proteinExistence type="predicted"/>
<accession>A0A923LSH3</accession>
<comment type="caution">
    <text evidence="1">The sequence shown here is derived from an EMBL/GenBank/DDBJ whole genome shotgun (WGS) entry which is preliminary data.</text>
</comment>
<dbReference type="Proteomes" id="UP000606720">
    <property type="component" value="Unassembled WGS sequence"/>
</dbReference>
<name>A0A923LSH3_9FIRM</name>
<reference evidence="1" key="1">
    <citation type="submission" date="2020-08" db="EMBL/GenBank/DDBJ databases">
        <title>Genome public.</title>
        <authorList>
            <person name="Liu C."/>
            <person name="Sun Q."/>
        </authorList>
    </citation>
    <scope>NUCLEOTIDE SEQUENCE</scope>
    <source>
        <strain evidence="1">BX1005</strain>
    </source>
</reference>
<gene>
    <name evidence="1" type="ORF">H8S17_14725</name>
</gene>
<evidence type="ECO:0000313" key="2">
    <source>
        <dbReference type="Proteomes" id="UP000606720"/>
    </source>
</evidence>
<evidence type="ECO:0000313" key="1">
    <source>
        <dbReference type="EMBL" id="MBC5715436.1"/>
    </source>
</evidence>
<organism evidence="1 2">
    <name type="scientific">Roseburia zhanii</name>
    <dbReference type="NCBI Taxonomy" id="2763064"/>
    <lineage>
        <taxon>Bacteria</taxon>
        <taxon>Bacillati</taxon>
        <taxon>Bacillota</taxon>
        <taxon>Clostridia</taxon>
        <taxon>Lachnospirales</taxon>
        <taxon>Lachnospiraceae</taxon>
        <taxon>Roseburia</taxon>
    </lineage>
</organism>
<sequence length="87" mass="10465">MLKVRLMGTKNDITWFKKIMQRHPKIEVLELSDLYPNKGTDKYYRVYAEVKKRNGFAKKKIKIAYILKYIAYNNINIKNTQKTLAFY</sequence>
<dbReference type="AlphaFoldDB" id="A0A923LSH3"/>
<protein>
    <submittedName>
        <fullName evidence="1">Uncharacterized protein</fullName>
    </submittedName>
</protein>
<dbReference type="RefSeq" id="WP_186867770.1">
    <property type="nucleotide sequence ID" value="NZ_JACOPH010000020.1"/>
</dbReference>
<dbReference type="EMBL" id="JACOPH010000020">
    <property type="protein sequence ID" value="MBC5715436.1"/>
    <property type="molecule type" value="Genomic_DNA"/>
</dbReference>